<comment type="caution">
    <text evidence="2">The sequence shown here is derived from an EMBL/GenBank/DDBJ whole genome shotgun (WGS) entry which is preliminary data.</text>
</comment>
<accession>A0ABD2XYX2</accession>
<organism evidence="2 3">
    <name type="scientific">Cinchona calisaya</name>
    <dbReference type="NCBI Taxonomy" id="153742"/>
    <lineage>
        <taxon>Eukaryota</taxon>
        <taxon>Viridiplantae</taxon>
        <taxon>Streptophyta</taxon>
        <taxon>Embryophyta</taxon>
        <taxon>Tracheophyta</taxon>
        <taxon>Spermatophyta</taxon>
        <taxon>Magnoliopsida</taxon>
        <taxon>eudicotyledons</taxon>
        <taxon>Gunneridae</taxon>
        <taxon>Pentapetalae</taxon>
        <taxon>asterids</taxon>
        <taxon>lamiids</taxon>
        <taxon>Gentianales</taxon>
        <taxon>Rubiaceae</taxon>
        <taxon>Cinchonoideae</taxon>
        <taxon>Cinchoneae</taxon>
        <taxon>Cinchona</taxon>
    </lineage>
</organism>
<evidence type="ECO:0000313" key="2">
    <source>
        <dbReference type="EMBL" id="KAL3500093.1"/>
    </source>
</evidence>
<name>A0ABD2XYX2_9GENT</name>
<reference evidence="2 3" key="1">
    <citation type="submission" date="2024-11" db="EMBL/GenBank/DDBJ databases">
        <title>A near-complete genome assembly of Cinchona calisaya.</title>
        <authorList>
            <person name="Lian D.C."/>
            <person name="Zhao X.W."/>
            <person name="Wei L."/>
        </authorList>
    </citation>
    <scope>NUCLEOTIDE SEQUENCE [LARGE SCALE GENOMIC DNA]</scope>
    <source>
        <tissue evidence="2">Nenye</tissue>
    </source>
</reference>
<evidence type="ECO:0000313" key="3">
    <source>
        <dbReference type="Proteomes" id="UP001630127"/>
    </source>
</evidence>
<dbReference type="AlphaFoldDB" id="A0ABD2XYX2"/>
<keyword evidence="3" id="KW-1185">Reference proteome</keyword>
<feature type="region of interest" description="Disordered" evidence="1">
    <location>
        <begin position="57"/>
        <end position="94"/>
    </location>
</feature>
<sequence length="112" mass="12969">MTMIAEIQKDKHRKAEDYVDECYSREIYLNVYAHIIHLVLGNKPWVDTKHLAINQSTVRKQPGRPKNCKEKGHNSRKCTHAIHPNSKFYKDPSAANRARSVDRAVVDRAVPY</sequence>
<protein>
    <submittedName>
        <fullName evidence="2">Uncharacterized protein</fullName>
    </submittedName>
</protein>
<evidence type="ECO:0000256" key="1">
    <source>
        <dbReference type="SAM" id="MobiDB-lite"/>
    </source>
</evidence>
<dbReference type="Proteomes" id="UP001630127">
    <property type="component" value="Unassembled WGS sequence"/>
</dbReference>
<gene>
    <name evidence="2" type="ORF">ACH5RR_039186</name>
</gene>
<dbReference type="EMBL" id="JBJUIK010000016">
    <property type="protein sequence ID" value="KAL3500093.1"/>
    <property type="molecule type" value="Genomic_DNA"/>
</dbReference>
<proteinExistence type="predicted"/>